<name>A0ABX0Y207_9ACTN</name>
<organism evidence="1 2">
    <name type="scientific">Planosporangium thailandense</name>
    <dbReference type="NCBI Taxonomy" id="765197"/>
    <lineage>
        <taxon>Bacteria</taxon>
        <taxon>Bacillati</taxon>
        <taxon>Actinomycetota</taxon>
        <taxon>Actinomycetes</taxon>
        <taxon>Micromonosporales</taxon>
        <taxon>Micromonosporaceae</taxon>
        <taxon>Planosporangium</taxon>
    </lineage>
</organism>
<sequence>MTTLHVPLRPSWACAVCYQSWPCLSRRRQLIAEYDRAPASLSLLMSSYVVEAADDLHDAPAGTLHNRFLGWLSRPSERCER</sequence>
<dbReference type="Proteomes" id="UP000722989">
    <property type="component" value="Unassembled WGS sequence"/>
</dbReference>
<comment type="caution">
    <text evidence="1">The sequence shown here is derived from an EMBL/GenBank/DDBJ whole genome shotgun (WGS) entry which is preliminary data.</text>
</comment>
<evidence type="ECO:0000313" key="2">
    <source>
        <dbReference type="Proteomes" id="UP000722989"/>
    </source>
</evidence>
<proteinExistence type="predicted"/>
<gene>
    <name evidence="1" type="ORF">HC031_22100</name>
</gene>
<reference evidence="1 2" key="1">
    <citation type="submission" date="2020-03" db="EMBL/GenBank/DDBJ databases">
        <title>WGS of the type strain of Planosporangium spp.</title>
        <authorList>
            <person name="Thawai C."/>
        </authorList>
    </citation>
    <scope>NUCLEOTIDE SEQUENCE [LARGE SCALE GENOMIC DNA]</scope>
    <source>
        <strain evidence="1 2">TBRC 5610</strain>
    </source>
</reference>
<accession>A0ABX0Y207</accession>
<dbReference type="EMBL" id="JAATVY010000018">
    <property type="protein sequence ID" value="NJC72389.1"/>
    <property type="molecule type" value="Genomic_DNA"/>
</dbReference>
<keyword evidence="2" id="KW-1185">Reference proteome</keyword>
<evidence type="ECO:0000313" key="1">
    <source>
        <dbReference type="EMBL" id="NJC72389.1"/>
    </source>
</evidence>
<protein>
    <submittedName>
        <fullName evidence="1">Flavin reductase</fullName>
    </submittedName>
</protein>